<evidence type="ECO:0000313" key="6">
    <source>
        <dbReference type="EMBL" id="QND59316.1"/>
    </source>
</evidence>
<accession>A0A7G6SXT4</accession>
<evidence type="ECO:0000313" key="7">
    <source>
        <dbReference type="Proteomes" id="UP000515465"/>
    </source>
</evidence>
<dbReference type="InterPro" id="IPR050093">
    <property type="entry name" value="ABC_SmlMolc_Importer"/>
</dbReference>
<dbReference type="PROSITE" id="PS00211">
    <property type="entry name" value="ABC_TRANSPORTER_1"/>
    <property type="match status" value="1"/>
</dbReference>
<dbReference type="InterPro" id="IPR003439">
    <property type="entry name" value="ABC_transporter-like_ATP-bd"/>
</dbReference>
<dbReference type="GO" id="GO:0022857">
    <property type="term" value="F:transmembrane transporter activity"/>
    <property type="evidence" value="ECO:0007669"/>
    <property type="project" value="InterPro"/>
</dbReference>
<dbReference type="FunFam" id="3.40.50.300:FF:000133">
    <property type="entry name" value="Spermidine/putrescine import ATP-binding protein PotA"/>
    <property type="match status" value="1"/>
</dbReference>
<organism evidence="6 7">
    <name type="scientific">Mesorhizobium huakuii</name>
    <dbReference type="NCBI Taxonomy" id="28104"/>
    <lineage>
        <taxon>Bacteria</taxon>
        <taxon>Pseudomonadati</taxon>
        <taxon>Pseudomonadota</taxon>
        <taxon>Alphaproteobacteria</taxon>
        <taxon>Hyphomicrobiales</taxon>
        <taxon>Phyllobacteriaceae</taxon>
        <taxon>Mesorhizobium</taxon>
    </lineage>
</organism>
<sequence>MKSLPITIDSVRKTYGSYVALDDVSLDIRAGEFLTLLGPSGSGKTTLLMALAGFVRPDSGKLLLGDRDITRLAPNKRDIGIVFQNYALFPHMNVLANVEYPLALRKTPKAEARQRALDTLARVKLEGLSERNIAALSGGQRQRVALARAIVFEPRVMLMDEPLSALDRNLRETMQYEIRRLHDDLGITTIYVTHDQREALTMSDRVAVMNSGRIQQIDTPQRIYDRPSTRFVAQFMGEANILAPGSVRTIDGGDASHETLMIRAESFHLDARLAGPGAVALEGMLRAKAFRGENWLLTLAPDGGQEVLVCIPSALAGGCAELATGQRVTVFASAAKAHAIPGAIA</sequence>
<dbReference type="Proteomes" id="UP000515465">
    <property type="component" value="Chromosome"/>
</dbReference>
<dbReference type="SUPFAM" id="SSF52540">
    <property type="entry name" value="P-loop containing nucleoside triphosphate hydrolases"/>
    <property type="match status" value="1"/>
</dbReference>
<reference evidence="7" key="1">
    <citation type="journal article" date="2020" name="Mol. Plant Microbe">
        <title>Rhizobial microsymbionts of the narrowly endemic Oxytropis species growing in Kamchatka are characterized by significant genetic diversity and possess a set of genes that are associated with T3SS and T6SS secretion systems and can affect the development of symbiosis.</title>
        <authorList>
            <person name="Safronova V."/>
            <person name="Guro P."/>
            <person name="Sazanova A."/>
            <person name="Kuznetsova I."/>
            <person name="Belimov A."/>
            <person name="Yakubov V."/>
            <person name="Chirak E."/>
            <person name="Afonin A."/>
            <person name="Gogolev Y."/>
            <person name="Andronov E."/>
            <person name="Tikhonovich I."/>
        </authorList>
    </citation>
    <scope>NUCLEOTIDE SEQUENCE [LARGE SCALE GENOMIC DNA]</scope>
    <source>
        <strain evidence="7">583</strain>
    </source>
</reference>
<dbReference type="RefSeq" id="WP_183457538.1">
    <property type="nucleotide sequence ID" value="NZ_CP050296.1"/>
</dbReference>
<proteinExistence type="inferred from homology"/>
<protein>
    <submittedName>
        <fullName evidence="6">ABC transporter ATP-binding protein</fullName>
    </submittedName>
</protein>
<dbReference type="PROSITE" id="PS50893">
    <property type="entry name" value="ABC_TRANSPORTER_2"/>
    <property type="match status" value="1"/>
</dbReference>
<dbReference type="PANTHER" id="PTHR42781:SF4">
    <property type="entry name" value="SPERMIDINE_PUTRESCINE IMPORT ATP-BINDING PROTEIN POTA"/>
    <property type="match status" value="1"/>
</dbReference>
<dbReference type="GO" id="GO:0005524">
    <property type="term" value="F:ATP binding"/>
    <property type="evidence" value="ECO:0007669"/>
    <property type="project" value="UniProtKB-KW"/>
</dbReference>
<dbReference type="Gene3D" id="3.40.50.300">
    <property type="entry name" value="P-loop containing nucleotide triphosphate hydrolases"/>
    <property type="match status" value="1"/>
</dbReference>
<gene>
    <name evidence="6" type="ORF">HB778_24055</name>
</gene>
<dbReference type="SMART" id="SM00382">
    <property type="entry name" value="AAA"/>
    <property type="match status" value="1"/>
</dbReference>
<dbReference type="InterPro" id="IPR027417">
    <property type="entry name" value="P-loop_NTPase"/>
</dbReference>
<evidence type="ECO:0000256" key="4">
    <source>
        <dbReference type="ARBA" id="ARBA00022840"/>
    </source>
</evidence>
<dbReference type="InterPro" id="IPR003593">
    <property type="entry name" value="AAA+_ATPase"/>
</dbReference>
<dbReference type="GO" id="GO:0043190">
    <property type="term" value="C:ATP-binding cassette (ABC) transporter complex"/>
    <property type="evidence" value="ECO:0007669"/>
    <property type="project" value="InterPro"/>
</dbReference>
<dbReference type="InterPro" id="IPR013611">
    <property type="entry name" value="Transp-assoc_OB_typ2"/>
</dbReference>
<dbReference type="PANTHER" id="PTHR42781">
    <property type="entry name" value="SPERMIDINE/PUTRESCINE IMPORT ATP-BINDING PROTEIN POTA"/>
    <property type="match status" value="1"/>
</dbReference>
<evidence type="ECO:0000256" key="2">
    <source>
        <dbReference type="ARBA" id="ARBA00022448"/>
    </source>
</evidence>
<comment type="similarity">
    <text evidence="1">Belongs to the ABC transporter superfamily.</text>
</comment>
<dbReference type="GO" id="GO:0016887">
    <property type="term" value="F:ATP hydrolysis activity"/>
    <property type="evidence" value="ECO:0007669"/>
    <property type="project" value="InterPro"/>
</dbReference>
<evidence type="ECO:0000256" key="1">
    <source>
        <dbReference type="ARBA" id="ARBA00005417"/>
    </source>
</evidence>
<name>A0A7G6SXT4_9HYPH</name>
<evidence type="ECO:0000256" key="3">
    <source>
        <dbReference type="ARBA" id="ARBA00022741"/>
    </source>
</evidence>
<dbReference type="GO" id="GO:0015847">
    <property type="term" value="P:putrescine transport"/>
    <property type="evidence" value="ECO:0007669"/>
    <property type="project" value="UniProtKB-ARBA"/>
</dbReference>
<keyword evidence="4 6" id="KW-0067">ATP-binding</keyword>
<dbReference type="EMBL" id="CP050296">
    <property type="protein sequence ID" value="QND59316.1"/>
    <property type="molecule type" value="Genomic_DNA"/>
</dbReference>
<keyword evidence="2" id="KW-0813">Transport</keyword>
<dbReference type="Pfam" id="PF08402">
    <property type="entry name" value="TOBE_2"/>
    <property type="match status" value="1"/>
</dbReference>
<feature type="domain" description="ABC transporter" evidence="5">
    <location>
        <begin position="6"/>
        <end position="236"/>
    </location>
</feature>
<evidence type="ECO:0000259" key="5">
    <source>
        <dbReference type="PROSITE" id="PS50893"/>
    </source>
</evidence>
<dbReference type="InterPro" id="IPR017871">
    <property type="entry name" value="ABC_transporter-like_CS"/>
</dbReference>
<keyword evidence="3" id="KW-0547">Nucleotide-binding</keyword>
<dbReference type="Pfam" id="PF00005">
    <property type="entry name" value="ABC_tran"/>
    <property type="match status" value="1"/>
</dbReference>
<dbReference type="AlphaFoldDB" id="A0A7G6SXT4"/>